<reference evidence="1 2" key="1">
    <citation type="submission" date="2018-06" db="EMBL/GenBank/DDBJ databases">
        <title>Comparative genomics of Brasilonema spp. strains.</title>
        <authorList>
            <person name="Alvarenga D.O."/>
            <person name="Fiore M.F."/>
            <person name="Varani A.M."/>
        </authorList>
    </citation>
    <scope>NUCLEOTIDE SEQUENCE [LARGE SCALE GENOMIC DNA]</scope>
    <source>
        <strain evidence="1 2">CENA114</strain>
    </source>
</reference>
<evidence type="ECO:0000313" key="1">
    <source>
        <dbReference type="EMBL" id="QDL10202.1"/>
    </source>
</evidence>
<dbReference type="EMBL" id="CP030118">
    <property type="protein sequence ID" value="QDL10202.1"/>
    <property type="molecule type" value="Genomic_DNA"/>
</dbReference>
<dbReference type="Proteomes" id="UP000503129">
    <property type="component" value="Chromosome"/>
</dbReference>
<proteinExistence type="predicted"/>
<name>A0A856MI09_9CYAN</name>
<sequence length="152" mass="17144">MLKSKITYVLFTLSLIIVLSWTTLSRLPNLLTCHESNVIRGTGERFYTHPQKIIVEPWRGEHHVYAIFMIPGGNLNDKLFTVTINGTGTFCGELIFAGTTVADGVYAKPGYYLMKALFHTRAAVWLISQGKKDELKQPRNWKVGYGKIQKPG</sequence>
<accession>A0A856MI09</accession>
<dbReference type="AlphaFoldDB" id="A0A856MI09"/>
<evidence type="ECO:0000313" key="2">
    <source>
        <dbReference type="Proteomes" id="UP000503129"/>
    </source>
</evidence>
<dbReference type="KEGG" id="bsen:DP114_21945"/>
<protein>
    <submittedName>
        <fullName evidence="1">Uncharacterized protein</fullName>
    </submittedName>
</protein>
<keyword evidence="2" id="KW-1185">Reference proteome</keyword>
<organism evidence="1 2">
    <name type="scientific">Brasilonema sennae CENA114</name>
    <dbReference type="NCBI Taxonomy" id="415709"/>
    <lineage>
        <taxon>Bacteria</taxon>
        <taxon>Bacillati</taxon>
        <taxon>Cyanobacteriota</taxon>
        <taxon>Cyanophyceae</taxon>
        <taxon>Nostocales</taxon>
        <taxon>Scytonemataceae</taxon>
        <taxon>Brasilonema</taxon>
        <taxon>Bromeliae group (in: Brasilonema)</taxon>
    </lineage>
</organism>
<gene>
    <name evidence="1" type="ORF">DP114_21945</name>
</gene>
<dbReference type="RefSeq" id="WP_169265963.1">
    <property type="nucleotide sequence ID" value="NZ_CAWOXK010000001.1"/>
</dbReference>